<evidence type="ECO:0000259" key="4">
    <source>
        <dbReference type="PROSITE" id="PS50158"/>
    </source>
</evidence>
<feature type="compositionally biased region" description="Polar residues" evidence="3">
    <location>
        <begin position="98"/>
        <end position="109"/>
    </location>
</feature>
<evidence type="ECO:0000256" key="2">
    <source>
        <dbReference type="SAM" id="Coils"/>
    </source>
</evidence>
<keyword evidence="1" id="KW-0863">Zinc-finger</keyword>
<feature type="compositionally biased region" description="Low complexity" evidence="3">
    <location>
        <begin position="396"/>
        <end position="407"/>
    </location>
</feature>
<dbReference type="Proteomes" id="UP000821837">
    <property type="component" value="Chromosome 8"/>
</dbReference>
<keyword evidence="2" id="KW-0175">Coiled coil</keyword>
<comment type="caution">
    <text evidence="5">The sequence shown here is derived from an EMBL/GenBank/DDBJ whole genome shotgun (WGS) entry which is preliminary data.</text>
</comment>
<dbReference type="GO" id="GO:0003676">
    <property type="term" value="F:nucleic acid binding"/>
    <property type="evidence" value="ECO:0007669"/>
    <property type="project" value="InterPro"/>
</dbReference>
<feature type="compositionally biased region" description="Basic and acidic residues" evidence="3">
    <location>
        <begin position="448"/>
        <end position="458"/>
    </location>
</feature>
<evidence type="ECO:0000256" key="3">
    <source>
        <dbReference type="SAM" id="MobiDB-lite"/>
    </source>
</evidence>
<dbReference type="PROSITE" id="PS50158">
    <property type="entry name" value="ZF_CCHC"/>
    <property type="match status" value="1"/>
</dbReference>
<keyword evidence="1" id="KW-0479">Metal-binding</keyword>
<feature type="region of interest" description="Disordered" evidence="3">
    <location>
        <begin position="86"/>
        <end position="121"/>
    </location>
</feature>
<dbReference type="InterPro" id="IPR001878">
    <property type="entry name" value="Znf_CCHC"/>
</dbReference>
<evidence type="ECO:0000256" key="1">
    <source>
        <dbReference type="PROSITE-ProRule" id="PRU00047"/>
    </source>
</evidence>
<dbReference type="EMBL" id="JABSTV010001254">
    <property type="protein sequence ID" value="KAH7939003.1"/>
    <property type="molecule type" value="Genomic_DNA"/>
</dbReference>
<evidence type="ECO:0000313" key="6">
    <source>
        <dbReference type="Proteomes" id="UP000821837"/>
    </source>
</evidence>
<keyword evidence="6" id="KW-1185">Reference proteome</keyword>
<proteinExistence type="predicted"/>
<keyword evidence="1" id="KW-0862">Zinc</keyword>
<dbReference type="GO" id="GO:0008270">
    <property type="term" value="F:zinc ion binding"/>
    <property type="evidence" value="ECO:0007669"/>
    <property type="project" value="UniProtKB-KW"/>
</dbReference>
<feature type="compositionally biased region" description="Basic residues" evidence="3">
    <location>
        <begin position="365"/>
        <end position="376"/>
    </location>
</feature>
<gene>
    <name evidence="5" type="ORF">HPB52_004448</name>
</gene>
<reference evidence="5" key="1">
    <citation type="journal article" date="2020" name="Cell">
        <title>Large-Scale Comparative Analyses of Tick Genomes Elucidate Their Genetic Diversity and Vector Capacities.</title>
        <authorList>
            <consortium name="Tick Genome and Microbiome Consortium (TIGMIC)"/>
            <person name="Jia N."/>
            <person name="Wang J."/>
            <person name="Shi W."/>
            <person name="Du L."/>
            <person name="Sun Y."/>
            <person name="Zhan W."/>
            <person name="Jiang J.F."/>
            <person name="Wang Q."/>
            <person name="Zhang B."/>
            <person name="Ji P."/>
            <person name="Bell-Sakyi L."/>
            <person name="Cui X.M."/>
            <person name="Yuan T.T."/>
            <person name="Jiang B.G."/>
            <person name="Yang W.F."/>
            <person name="Lam T.T."/>
            <person name="Chang Q.C."/>
            <person name="Ding S.J."/>
            <person name="Wang X.J."/>
            <person name="Zhu J.G."/>
            <person name="Ruan X.D."/>
            <person name="Zhao L."/>
            <person name="Wei J.T."/>
            <person name="Ye R.Z."/>
            <person name="Que T.C."/>
            <person name="Du C.H."/>
            <person name="Zhou Y.H."/>
            <person name="Cheng J.X."/>
            <person name="Dai P.F."/>
            <person name="Guo W.B."/>
            <person name="Han X.H."/>
            <person name="Huang E.J."/>
            <person name="Li L.F."/>
            <person name="Wei W."/>
            <person name="Gao Y.C."/>
            <person name="Liu J.Z."/>
            <person name="Shao H.Z."/>
            <person name="Wang X."/>
            <person name="Wang C.C."/>
            <person name="Yang T.C."/>
            <person name="Huo Q.B."/>
            <person name="Li W."/>
            <person name="Chen H.Y."/>
            <person name="Chen S.E."/>
            <person name="Zhou L.G."/>
            <person name="Ni X.B."/>
            <person name="Tian J.H."/>
            <person name="Sheng Y."/>
            <person name="Liu T."/>
            <person name="Pan Y.S."/>
            <person name="Xia L.Y."/>
            <person name="Li J."/>
            <person name="Zhao F."/>
            <person name="Cao W.C."/>
        </authorList>
    </citation>
    <scope>NUCLEOTIDE SEQUENCE</scope>
    <source>
        <strain evidence="5">Rsan-2018</strain>
    </source>
</reference>
<accession>A0A9D4PEM8</accession>
<reference evidence="5" key="2">
    <citation type="submission" date="2021-09" db="EMBL/GenBank/DDBJ databases">
        <authorList>
            <person name="Jia N."/>
            <person name="Wang J."/>
            <person name="Shi W."/>
            <person name="Du L."/>
            <person name="Sun Y."/>
            <person name="Zhan W."/>
            <person name="Jiang J."/>
            <person name="Wang Q."/>
            <person name="Zhang B."/>
            <person name="Ji P."/>
            <person name="Sakyi L.B."/>
            <person name="Cui X."/>
            <person name="Yuan T."/>
            <person name="Jiang B."/>
            <person name="Yang W."/>
            <person name="Lam T.T.-Y."/>
            <person name="Chang Q."/>
            <person name="Ding S."/>
            <person name="Wang X."/>
            <person name="Zhu J."/>
            <person name="Ruan X."/>
            <person name="Zhao L."/>
            <person name="Wei J."/>
            <person name="Que T."/>
            <person name="Du C."/>
            <person name="Cheng J."/>
            <person name="Dai P."/>
            <person name="Han X."/>
            <person name="Huang E."/>
            <person name="Gao Y."/>
            <person name="Liu J."/>
            <person name="Shao H."/>
            <person name="Ye R."/>
            <person name="Li L."/>
            <person name="Wei W."/>
            <person name="Wang X."/>
            <person name="Wang C."/>
            <person name="Huo Q."/>
            <person name="Li W."/>
            <person name="Guo W."/>
            <person name="Chen H."/>
            <person name="Chen S."/>
            <person name="Zhou L."/>
            <person name="Zhou L."/>
            <person name="Ni X."/>
            <person name="Tian J."/>
            <person name="Zhou Y."/>
            <person name="Sheng Y."/>
            <person name="Liu T."/>
            <person name="Pan Y."/>
            <person name="Xia L."/>
            <person name="Li J."/>
            <person name="Zhao F."/>
            <person name="Cao W."/>
        </authorList>
    </citation>
    <scope>NUCLEOTIDE SEQUENCE</scope>
    <source>
        <strain evidence="5">Rsan-2018</strain>
        <tissue evidence="5">Larvae</tissue>
    </source>
</reference>
<evidence type="ECO:0000313" key="5">
    <source>
        <dbReference type="EMBL" id="KAH7939003.1"/>
    </source>
</evidence>
<feature type="region of interest" description="Disordered" evidence="3">
    <location>
        <begin position="362"/>
        <end position="468"/>
    </location>
</feature>
<protein>
    <recommendedName>
        <fullName evidence="4">CCHC-type domain-containing protein</fullName>
    </recommendedName>
</protein>
<dbReference type="AlphaFoldDB" id="A0A9D4PEM8"/>
<dbReference type="SMART" id="SM00343">
    <property type="entry name" value="ZnF_C2HC"/>
    <property type="match status" value="1"/>
</dbReference>
<name>A0A9D4PEM8_RHISA</name>
<dbReference type="VEuPathDB" id="VectorBase:RSAN_030986"/>
<sequence length="554" mass="60819">METRGAPSSADAQESAPGPSMVLVEFSGKILDSCSTFDAVCRKKPADTGLRSAQADSAWWGEIPEVEMVEGVEIDPEEANCPGWTTAVGRNKKAQPKTPKSTVSTENHTGGNGGRRTAAPQSAMKQLVKASRLPKMPRDHIRTIVRPRGGLDVKRVCTIRLAQAMAMAAALAPDEVGEDIVCPNAAQNILVVSTPMRKNACAYAAVQQIHLKEGVYDVAAYLAASDNTCKGVVRGVDADFSDAQLRTMIVNRRNPTALEVRRIKTTTKVVVLFEGMKVPNHVMCGSGMLPCTLYRIQVDVCYSCGDLGHRADVCPNPSKKKCRGCGLASPASDHQCTPECTICGDPHLTADRKCKQRFQLPYIVRQRRRRRRRAKKSQASQGGRSRDSSVSSATGRARSQSPSARQRSLSRGRPRTRSTGRSRSRGPSRSNVRSQSRARTQEGPTWADRAKQNTDKGPKKVTHVTLSEHKEDARVTQLLQENAILRAEIEKMKADFEAFRKANFQQRQHPSSGVEEPQARPAKRRATTSQEAAEETATREGNARWNIYKSPLRN</sequence>
<feature type="compositionally biased region" description="Basic residues" evidence="3">
    <location>
        <begin position="408"/>
        <end position="426"/>
    </location>
</feature>
<feature type="domain" description="CCHC-type" evidence="4">
    <location>
        <begin position="301"/>
        <end position="316"/>
    </location>
</feature>
<feature type="coiled-coil region" evidence="2">
    <location>
        <begin position="475"/>
        <end position="502"/>
    </location>
</feature>
<organism evidence="5 6">
    <name type="scientific">Rhipicephalus sanguineus</name>
    <name type="common">Brown dog tick</name>
    <name type="synonym">Ixodes sanguineus</name>
    <dbReference type="NCBI Taxonomy" id="34632"/>
    <lineage>
        <taxon>Eukaryota</taxon>
        <taxon>Metazoa</taxon>
        <taxon>Ecdysozoa</taxon>
        <taxon>Arthropoda</taxon>
        <taxon>Chelicerata</taxon>
        <taxon>Arachnida</taxon>
        <taxon>Acari</taxon>
        <taxon>Parasitiformes</taxon>
        <taxon>Ixodida</taxon>
        <taxon>Ixodoidea</taxon>
        <taxon>Ixodidae</taxon>
        <taxon>Rhipicephalinae</taxon>
        <taxon>Rhipicephalus</taxon>
        <taxon>Rhipicephalus</taxon>
    </lineage>
</organism>
<feature type="region of interest" description="Disordered" evidence="3">
    <location>
        <begin position="503"/>
        <end position="554"/>
    </location>
</feature>